<evidence type="ECO:0000313" key="2">
    <source>
        <dbReference type="Proteomes" id="UP001597264"/>
    </source>
</evidence>
<comment type="caution">
    <text evidence="1">The sequence shown here is derived from an EMBL/GenBank/DDBJ whole genome shotgun (WGS) entry which is preliminary data.</text>
</comment>
<organism evidence="1 2">
    <name type="scientific">Microbulbifer celer</name>
    <dbReference type="NCBI Taxonomy" id="435905"/>
    <lineage>
        <taxon>Bacteria</taxon>
        <taxon>Pseudomonadati</taxon>
        <taxon>Pseudomonadota</taxon>
        <taxon>Gammaproteobacteria</taxon>
        <taxon>Cellvibrionales</taxon>
        <taxon>Microbulbiferaceae</taxon>
        <taxon>Microbulbifer</taxon>
    </lineage>
</organism>
<reference evidence="2" key="1">
    <citation type="journal article" date="2019" name="Int. J. Syst. Evol. Microbiol.">
        <title>The Global Catalogue of Microorganisms (GCM) 10K type strain sequencing project: providing services to taxonomists for standard genome sequencing and annotation.</title>
        <authorList>
            <consortium name="The Broad Institute Genomics Platform"/>
            <consortium name="The Broad Institute Genome Sequencing Center for Infectious Disease"/>
            <person name="Wu L."/>
            <person name="Ma J."/>
        </authorList>
    </citation>
    <scope>NUCLEOTIDE SEQUENCE [LARGE SCALE GENOMIC DNA]</scope>
    <source>
        <strain evidence="2">CCUG 54356</strain>
    </source>
</reference>
<protein>
    <recommendedName>
        <fullName evidence="3">Lipoprotein</fullName>
    </recommendedName>
</protein>
<evidence type="ECO:0000313" key="1">
    <source>
        <dbReference type="EMBL" id="MFD1215697.1"/>
    </source>
</evidence>
<keyword evidence="2" id="KW-1185">Reference proteome</keyword>
<dbReference type="RefSeq" id="WP_230437569.1">
    <property type="nucleotide sequence ID" value="NZ_CP087715.1"/>
</dbReference>
<dbReference type="Proteomes" id="UP001597264">
    <property type="component" value="Unassembled WGS sequence"/>
</dbReference>
<accession>A0ABW3U4D8</accession>
<evidence type="ECO:0008006" key="3">
    <source>
        <dbReference type="Google" id="ProtNLM"/>
    </source>
</evidence>
<dbReference type="EMBL" id="JBHTLR010000004">
    <property type="protein sequence ID" value="MFD1215697.1"/>
    <property type="molecule type" value="Genomic_DNA"/>
</dbReference>
<gene>
    <name evidence="1" type="ORF">ACFQ2X_03730</name>
</gene>
<name>A0ABW3U4D8_9GAMM</name>
<proteinExistence type="predicted"/>
<sequence>MPLNRFVYLKALTANPLRVSLSLFFAVAAGWSSAIFAKASSTWPGYNGENPVIRLAVTPVEIRIEAPTPLSGNNLQLLLALSGSNGGLGELREKASREFSAYLSQQVQQRFGDFFAGERVHLVDAGAPLTLYTSFDVIIRQKILDIFSRRDYDLEKGTMSAYGQFHYRVQGAVKGATALREGSVDLSSLKLKTHYSTRAPKDGGVVEDTTREATERLLAEMAEEILDEIEDTLEADALLAMAHR</sequence>